<evidence type="ECO:0000313" key="1">
    <source>
        <dbReference type="EMBL" id="QDU75873.1"/>
    </source>
</evidence>
<dbReference type="Proteomes" id="UP000318626">
    <property type="component" value="Chromosome"/>
</dbReference>
<protein>
    <recommendedName>
        <fullName evidence="3">Carboxypeptidase regulatory-like domain-containing protein</fullName>
    </recommendedName>
</protein>
<dbReference type="RefSeq" id="WP_144973558.1">
    <property type="nucleotide sequence ID" value="NZ_CP036289.1"/>
</dbReference>
<evidence type="ECO:0008006" key="3">
    <source>
        <dbReference type="Google" id="ProtNLM"/>
    </source>
</evidence>
<dbReference type="PROSITE" id="PS51257">
    <property type="entry name" value="PROKAR_LIPOPROTEIN"/>
    <property type="match status" value="1"/>
</dbReference>
<dbReference type="KEGG" id="bvo:Pan97_29150"/>
<name>A0A518C9G4_9BACT</name>
<sequence>MGLHVKMGIALLVVCGTVGCGNDSDIPLLVPVSGKVTVDGTPIAGLQVSFEPIEGRRSTGVTDHNGQYALAYLKDYPGAVLGDHQVRIAWTGETTDEDENGDASDAMEMPLAAPVVVVPPQYNVKTQLRATVTEDSKQFDFEITTGRKG</sequence>
<accession>A0A518C9G4</accession>
<proteinExistence type="predicted"/>
<dbReference type="OrthoDB" id="289014at2"/>
<organism evidence="1 2">
    <name type="scientific">Bremerella volcania</name>
    <dbReference type="NCBI Taxonomy" id="2527984"/>
    <lineage>
        <taxon>Bacteria</taxon>
        <taxon>Pseudomonadati</taxon>
        <taxon>Planctomycetota</taxon>
        <taxon>Planctomycetia</taxon>
        <taxon>Pirellulales</taxon>
        <taxon>Pirellulaceae</taxon>
        <taxon>Bremerella</taxon>
    </lineage>
</organism>
<evidence type="ECO:0000313" key="2">
    <source>
        <dbReference type="Proteomes" id="UP000318626"/>
    </source>
</evidence>
<dbReference type="AlphaFoldDB" id="A0A518C9G4"/>
<keyword evidence="2" id="KW-1185">Reference proteome</keyword>
<dbReference type="EMBL" id="CP036289">
    <property type="protein sequence ID" value="QDU75873.1"/>
    <property type="molecule type" value="Genomic_DNA"/>
</dbReference>
<gene>
    <name evidence="1" type="ORF">Pan97_29150</name>
</gene>
<reference evidence="2" key="1">
    <citation type="submission" date="2019-02" db="EMBL/GenBank/DDBJ databases">
        <title>Deep-cultivation of Planctomycetes and their phenomic and genomic characterization uncovers novel biology.</title>
        <authorList>
            <person name="Wiegand S."/>
            <person name="Jogler M."/>
            <person name="Boedeker C."/>
            <person name="Pinto D."/>
            <person name="Vollmers J."/>
            <person name="Rivas-Marin E."/>
            <person name="Kohn T."/>
            <person name="Peeters S.H."/>
            <person name="Heuer A."/>
            <person name="Rast P."/>
            <person name="Oberbeckmann S."/>
            <person name="Bunk B."/>
            <person name="Jeske O."/>
            <person name="Meyerdierks A."/>
            <person name="Storesund J.E."/>
            <person name="Kallscheuer N."/>
            <person name="Luecker S."/>
            <person name="Lage O.M."/>
            <person name="Pohl T."/>
            <person name="Merkel B.J."/>
            <person name="Hornburger P."/>
            <person name="Mueller R.-W."/>
            <person name="Bruemmer F."/>
            <person name="Labrenz M."/>
            <person name="Spormann A.M."/>
            <person name="Op den Camp H."/>
            <person name="Overmann J."/>
            <person name="Amann R."/>
            <person name="Jetten M.S.M."/>
            <person name="Mascher T."/>
            <person name="Medema M.H."/>
            <person name="Devos D.P."/>
            <person name="Kaster A.-K."/>
            <person name="Ovreas L."/>
            <person name="Rohde M."/>
            <person name="Galperin M.Y."/>
            <person name="Jogler C."/>
        </authorList>
    </citation>
    <scope>NUCLEOTIDE SEQUENCE [LARGE SCALE GENOMIC DNA]</scope>
    <source>
        <strain evidence="2">Pan97</strain>
    </source>
</reference>